<evidence type="ECO:0000313" key="2">
    <source>
        <dbReference type="EMBL" id="MCX7537516.1"/>
    </source>
</evidence>
<protein>
    <submittedName>
        <fullName evidence="2">Uncharacterized protein</fullName>
    </submittedName>
</protein>
<dbReference type="EMBL" id="JAENIP010000017">
    <property type="protein sequence ID" value="MBK1845089.1"/>
    <property type="molecule type" value="Genomic_DNA"/>
</dbReference>
<dbReference type="Proteomes" id="UP000650005">
    <property type="component" value="Unassembled WGS sequence"/>
</dbReference>
<keyword evidence="3" id="KW-1185">Reference proteome</keyword>
<comment type="caution">
    <text evidence="2">The sequence shown here is derived from an EMBL/GenBank/DDBJ whole genome shotgun (WGS) entry which is preliminary data.</text>
</comment>
<dbReference type="RefSeq" id="WP_200260940.1">
    <property type="nucleotide sequence ID" value="NZ_JAENIP020000001.1"/>
</dbReference>
<sequence length="95" mass="10382">MTARTVTLGAAAAANETTWFAALFHACDADPESPVPKNLDALADFLGERTRLRKVVSPDLSHWPRERRILLCRVFLGARVDLQLHSSPGAGDQLT</sequence>
<proteinExistence type="predicted"/>
<organism evidence="2 4">
    <name type="scientific">Corynebacterium antarcticum</name>
    <dbReference type="NCBI Taxonomy" id="2800405"/>
    <lineage>
        <taxon>Bacteria</taxon>
        <taxon>Bacillati</taxon>
        <taxon>Actinomycetota</taxon>
        <taxon>Actinomycetes</taxon>
        <taxon>Mycobacteriales</taxon>
        <taxon>Corynebacteriaceae</taxon>
        <taxon>Corynebacterium</taxon>
    </lineage>
</organism>
<reference evidence="1" key="1">
    <citation type="submission" date="2021-01" db="EMBL/GenBank/DDBJ databases">
        <title>Characterization of Corynebacterium spp. from penguins.</title>
        <authorList>
            <person name="Svec P."/>
        </authorList>
    </citation>
    <scope>NUCLEOTIDE SEQUENCE</scope>
    <source>
        <strain evidence="1">CCM 8835</strain>
    </source>
</reference>
<gene>
    <name evidence="1" type="ORF">JIM95_10985</name>
    <name evidence="2" type="ORF">OS123_03005</name>
</gene>
<dbReference type="EMBL" id="JAPMKX010000001">
    <property type="protein sequence ID" value="MCX7537516.1"/>
    <property type="molecule type" value="Genomic_DNA"/>
</dbReference>
<dbReference type="AlphaFoldDB" id="A0A9Q4CB29"/>
<evidence type="ECO:0000313" key="4">
    <source>
        <dbReference type="Proteomes" id="UP001070238"/>
    </source>
</evidence>
<evidence type="ECO:0000313" key="1">
    <source>
        <dbReference type="EMBL" id="MBK1845089.1"/>
    </source>
</evidence>
<name>A0A9Q4CB29_9CORY</name>
<reference evidence="2" key="2">
    <citation type="submission" date="2022-11" db="EMBL/GenBank/DDBJ databases">
        <title>Corynebacterium sp. isolated from Penguins.</title>
        <authorList>
            <person name="Sedlar K."/>
            <person name="Svec P."/>
        </authorList>
    </citation>
    <scope>NUCLEOTIDE SEQUENCE</scope>
    <source>
        <strain evidence="2">P5875</strain>
    </source>
</reference>
<evidence type="ECO:0000313" key="3">
    <source>
        <dbReference type="Proteomes" id="UP000650005"/>
    </source>
</evidence>
<dbReference type="Proteomes" id="UP001070238">
    <property type="component" value="Unassembled WGS sequence"/>
</dbReference>
<accession>A0A9Q4CB29</accession>